<organism evidence="3 4">
    <name type="scientific">Chlorella vulgaris</name>
    <name type="common">Green alga</name>
    <dbReference type="NCBI Taxonomy" id="3077"/>
    <lineage>
        <taxon>Eukaryota</taxon>
        <taxon>Viridiplantae</taxon>
        <taxon>Chlorophyta</taxon>
        <taxon>core chlorophytes</taxon>
        <taxon>Trebouxiophyceae</taxon>
        <taxon>Chlorellales</taxon>
        <taxon>Chlorellaceae</taxon>
        <taxon>Chlorella clade</taxon>
        <taxon>Chlorella</taxon>
    </lineage>
</organism>
<feature type="compositionally biased region" description="Low complexity" evidence="1">
    <location>
        <begin position="553"/>
        <end position="567"/>
    </location>
</feature>
<feature type="region of interest" description="Disordered" evidence="1">
    <location>
        <begin position="545"/>
        <end position="567"/>
    </location>
</feature>
<gene>
    <name evidence="3" type="ORF">D9Q98_001204</name>
</gene>
<dbReference type="InterPro" id="IPR015424">
    <property type="entry name" value="PyrdxlP-dep_Trfase"/>
</dbReference>
<dbReference type="SUPFAM" id="SSF140959">
    <property type="entry name" value="Indolic compounds 2,3-dioxygenase-like"/>
    <property type="match status" value="1"/>
</dbReference>
<dbReference type="Gene3D" id="1.20.58.480">
    <property type="match status" value="1"/>
</dbReference>
<evidence type="ECO:0000313" key="3">
    <source>
        <dbReference type="EMBL" id="KAI3438787.1"/>
    </source>
</evidence>
<comment type="caution">
    <text evidence="3">The sequence shown here is derived from an EMBL/GenBank/DDBJ whole genome shotgun (WGS) entry which is preliminary data.</text>
</comment>
<proteinExistence type="predicted"/>
<dbReference type="Proteomes" id="UP001055712">
    <property type="component" value="Unassembled WGS sequence"/>
</dbReference>
<accession>A0A9D4Z2U2</accession>
<dbReference type="PANTHER" id="PTHR34795:SF1">
    <property type="entry name" value="NEMATODE RESISTANCE PROTEIN-LIKE HSPRO1"/>
    <property type="match status" value="1"/>
</dbReference>
<dbReference type="GO" id="GO:0006952">
    <property type="term" value="P:defense response"/>
    <property type="evidence" value="ECO:0007669"/>
    <property type="project" value="InterPro"/>
</dbReference>
<dbReference type="PANTHER" id="PTHR34795">
    <property type="entry name" value="NEMATODE RESISTANCE PROTEIN-LIKE HSPRO1"/>
    <property type="match status" value="1"/>
</dbReference>
<dbReference type="InterPro" id="IPR015421">
    <property type="entry name" value="PyrdxlP-dep_Trfase_major"/>
</dbReference>
<feature type="region of interest" description="Disordered" evidence="1">
    <location>
        <begin position="1"/>
        <end position="37"/>
    </location>
</feature>
<reference evidence="3" key="2">
    <citation type="submission" date="2020-11" db="EMBL/GenBank/DDBJ databases">
        <authorList>
            <person name="Cecchin M."/>
            <person name="Marcolungo L."/>
            <person name="Rossato M."/>
            <person name="Girolomoni L."/>
            <person name="Cosentino E."/>
            <person name="Cuine S."/>
            <person name="Li-Beisson Y."/>
            <person name="Delledonne M."/>
            <person name="Ballottari M."/>
        </authorList>
    </citation>
    <scope>NUCLEOTIDE SEQUENCE</scope>
    <source>
        <strain evidence="3">211/11P</strain>
        <tissue evidence="3">Whole cell</tissue>
    </source>
</reference>
<dbReference type="OrthoDB" id="188455at2759"/>
<sequence>MSGCPFGGGSTATSPRPLQEANRGDTSPTSPKPFRAPTGRARIKLLYEEYVHLPLLRQVWEQPSTTKPVLEPLFAAGFHGIELAFLLLAEFVSDGRKYVAKRPRVELVAEDIAAQCQLLTEVVDAELEEELQEGACVSRLSLTQPFPFEGCPPTKAEAGHSPGLQRLTDAVQSKIGSMSAAERNSLIKLVLNITAACSSFQRWTVGLGIEPQLNALRGAVGLPALQFSHTLNLDYDSLVKPWLCEQTLTCEKYTHPEDFFFRTIHLGTDCWAFIALSRLRSARQLAEEGNWHVAAARATQASRILDYLGSHVMLLTSMNLRDYLLLKVELEGTSGEGSVQVKSFRLMVRQLFEPLAGAVLGCSNAMAAAAAAAACGVVRKEEGKEQGPELRAVVEELQEALMGIYEFPDRQSGLYNYCKALEALETGLLGGFFYRHYCLATNVIGSEARGTMKRAVAALKAGYEVPVFPLLDTCRVALGARIDAEVAHNKGRMMDEIMARYHQRYQAGSTAGAEAASTTDGFLAPASTVPAGKAAAGGGCPFASRSLKDGSMEQQQAQAPSEASSGAAGFEAARQKLYGWEEVPAAFQQMVSTELEQQASLLGLVPHSGQPYKPLAFLDHAWGQVSPLAQYRAWREAAALWQLGNSAWDACFGRVLPQAAAHIRSLLGLSADSSSCSVQFGSNSHELVGRLLSAAMDRQGARETQSQKIHVLTSDTEFYSFTRQINRFVEAGLAVVHTVPAEPAVTFTDRYCAAVEEAAVAGRQYDMLYVSQITYLSQQCLVPSIPDFVRRVRAAARTDATTTAAPAGLEVPCKPEPLLCIDGYHGFAALPTDLAEVAEDCCYVSGLLKHVGCGANCAFLTLPSRLDIRPVNTGWLADPSVLAPGSSGVHFGSEVGYSPDLALQGGTPSYLLPLLMFNHLMQLWQHPAGGMQITVGGLHSHVMHLHGRFLERLDAAGHPSVNTQTLVPPCDPSCRSHTLVFAQDHASTAKHTVDALARQGIQVDCRKAFVRVGFGANHSMSDVDALLSALKAAGSAGSA</sequence>
<feature type="domain" description="Nematode resistance protein-like HSPRO1 N-terminal" evidence="2">
    <location>
        <begin position="45"/>
        <end position="142"/>
    </location>
</feature>
<dbReference type="Pfam" id="PF07231">
    <property type="entry name" value="Hs1pro-1_N"/>
    <property type="match status" value="1"/>
</dbReference>
<dbReference type="InterPro" id="IPR009869">
    <property type="entry name" value="HSPRO1_N"/>
</dbReference>
<dbReference type="AlphaFoldDB" id="A0A9D4Z2U2"/>
<dbReference type="GO" id="GO:0019441">
    <property type="term" value="P:L-tryptophan catabolic process to kynurenine"/>
    <property type="evidence" value="ECO:0007669"/>
    <property type="project" value="InterPro"/>
</dbReference>
<keyword evidence="4" id="KW-1185">Reference proteome</keyword>
<name>A0A9D4Z2U2_CHLVU</name>
<dbReference type="EMBL" id="SIDB01000001">
    <property type="protein sequence ID" value="KAI3438787.1"/>
    <property type="molecule type" value="Genomic_DNA"/>
</dbReference>
<dbReference type="Gene3D" id="3.40.640.10">
    <property type="entry name" value="Type I PLP-dependent aspartate aminotransferase-like (Major domain)"/>
    <property type="match status" value="1"/>
</dbReference>
<feature type="compositionally biased region" description="Gly residues" evidence="1">
    <location>
        <begin position="1"/>
        <end position="10"/>
    </location>
</feature>
<evidence type="ECO:0000256" key="1">
    <source>
        <dbReference type="SAM" id="MobiDB-lite"/>
    </source>
</evidence>
<dbReference type="SUPFAM" id="SSF53383">
    <property type="entry name" value="PLP-dependent transferases"/>
    <property type="match status" value="1"/>
</dbReference>
<protein>
    <recommendedName>
        <fullName evidence="2">Nematode resistance protein-like HSPRO1 N-terminal domain-containing protein</fullName>
    </recommendedName>
</protein>
<evidence type="ECO:0000313" key="4">
    <source>
        <dbReference type="Proteomes" id="UP001055712"/>
    </source>
</evidence>
<reference evidence="3" key="1">
    <citation type="journal article" date="2019" name="Plant J.">
        <title>Chlorella vulgaris genome assembly and annotation reveals the molecular basis for metabolic acclimation to high light conditions.</title>
        <authorList>
            <person name="Cecchin M."/>
            <person name="Marcolungo L."/>
            <person name="Rossato M."/>
            <person name="Girolomoni L."/>
            <person name="Cosentino E."/>
            <person name="Cuine S."/>
            <person name="Li-Beisson Y."/>
            <person name="Delledonne M."/>
            <person name="Ballottari M."/>
        </authorList>
    </citation>
    <scope>NUCLEOTIDE SEQUENCE</scope>
    <source>
        <strain evidence="3">211/11P</strain>
    </source>
</reference>
<dbReference type="GO" id="GO:0046872">
    <property type="term" value="F:metal ion binding"/>
    <property type="evidence" value="ECO:0007669"/>
    <property type="project" value="InterPro"/>
</dbReference>
<dbReference type="InterPro" id="IPR037217">
    <property type="entry name" value="Trp/Indoleamine_2_3_dOase-like"/>
</dbReference>
<evidence type="ECO:0000259" key="2">
    <source>
        <dbReference type="Pfam" id="PF07231"/>
    </source>
</evidence>
<dbReference type="InterPro" id="IPR038759">
    <property type="entry name" value="HSPRO1/HSPRO2"/>
</dbReference>
<dbReference type="GO" id="GO:0020037">
    <property type="term" value="F:heme binding"/>
    <property type="evidence" value="ECO:0007669"/>
    <property type="project" value="InterPro"/>
</dbReference>